<feature type="cross-link" description="Glycyl lysine isopeptide (Lys-Gly) (interchain with G-Cter in ubiquitin)" evidence="12">
    <location>
        <position position="515"/>
    </location>
</feature>
<dbReference type="Gene3D" id="2.60.40.720">
    <property type="match status" value="1"/>
</dbReference>
<evidence type="ECO:0000313" key="15">
    <source>
        <dbReference type="Proteomes" id="UP000694843"/>
    </source>
</evidence>
<dbReference type="InterPro" id="IPR002117">
    <property type="entry name" value="p53_tumour_suppressor"/>
</dbReference>
<dbReference type="PANTHER" id="PTHR11447:SF16">
    <property type="entry name" value="P53 PROTEIN LONG FORM VARIANT 1"/>
    <property type="match status" value="1"/>
</dbReference>
<comment type="similarity">
    <text evidence="2">Belongs to the p53 family.</text>
</comment>
<dbReference type="InterPro" id="IPR008967">
    <property type="entry name" value="p53-like_TF_DNA-bd_sf"/>
</dbReference>
<evidence type="ECO:0000256" key="5">
    <source>
        <dbReference type="ARBA" id="ARBA00022833"/>
    </source>
</evidence>
<dbReference type="InterPro" id="IPR011615">
    <property type="entry name" value="p53_DNA-bd"/>
</dbReference>
<feature type="region of interest" description="Disordered" evidence="13">
    <location>
        <begin position="593"/>
        <end position="613"/>
    </location>
</feature>
<proteinExistence type="inferred from homology"/>
<dbReference type="GeneID" id="108683328"/>
<evidence type="ECO:0000256" key="1">
    <source>
        <dbReference type="ARBA" id="ARBA00004123"/>
    </source>
</evidence>
<dbReference type="RefSeq" id="XP_047738821.1">
    <property type="nucleotide sequence ID" value="XM_047882865.1"/>
</dbReference>
<gene>
    <name evidence="16" type="primary">LOC108683328</name>
</gene>
<dbReference type="GO" id="GO:0000978">
    <property type="term" value="F:RNA polymerase II cis-regulatory region sequence-specific DNA binding"/>
    <property type="evidence" value="ECO:0007669"/>
    <property type="project" value="TreeGrafter"/>
</dbReference>
<evidence type="ECO:0000256" key="12">
    <source>
        <dbReference type="PIRSR" id="PIRSR602117-3"/>
    </source>
</evidence>
<dbReference type="Pfam" id="PF00870">
    <property type="entry name" value="P53"/>
    <property type="match status" value="1"/>
</dbReference>
<evidence type="ECO:0000256" key="3">
    <source>
        <dbReference type="ARBA" id="ARBA00022703"/>
    </source>
</evidence>
<feature type="compositionally biased region" description="Low complexity" evidence="13">
    <location>
        <begin position="595"/>
        <end position="605"/>
    </location>
</feature>
<keyword evidence="9" id="KW-0804">Transcription</keyword>
<dbReference type="OrthoDB" id="5915660at2759"/>
<keyword evidence="7" id="KW-0238">DNA-binding</keyword>
<feature type="domain" description="p53 DNA-binding" evidence="14">
    <location>
        <begin position="330"/>
        <end position="509"/>
    </location>
</feature>
<comment type="subcellular location">
    <subcellularLocation>
        <location evidence="1">Nucleus</location>
    </subcellularLocation>
</comment>
<evidence type="ECO:0000259" key="14">
    <source>
        <dbReference type="Pfam" id="PF00870"/>
    </source>
</evidence>
<protein>
    <submittedName>
        <fullName evidence="16">Uncharacterized protein LOC108683328 isoform X1</fullName>
    </submittedName>
</protein>
<keyword evidence="5 11" id="KW-0862">Zinc</keyword>
<keyword evidence="6" id="KW-0805">Transcription regulation</keyword>
<name>A0A979FP15_HYAAZ</name>
<accession>A0A979FP15</accession>
<evidence type="ECO:0000256" key="7">
    <source>
        <dbReference type="ARBA" id="ARBA00023125"/>
    </source>
</evidence>
<feature type="binding site" evidence="11">
    <location>
        <position position="463"/>
    </location>
    <ligand>
        <name>Zn(2+)</name>
        <dbReference type="ChEBI" id="CHEBI:29105"/>
    </ligand>
</feature>
<dbReference type="AlphaFoldDB" id="A0A979FP15"/>
<evidence type="ECO:0000256" key="8">
    <source>
        <dbReference type="ARBA" id="ARBA00023159"/>
    </source>
</evidence>
<keyword evidence="10" id="KW-0539">Nucleus</keyword>
<dbReference type="InterPro" id="IPR012346">
    <property type="entry name" value="p53/RUNT-type_TF_DNA-bd_sf"/>
</dbReference>
<feature type="binding site" evidence="11">
    <location>
        <position position="467"/>
    </location>
    <ligand>
        <name>Zn(2+)</name>
        <dbReference type="ChEBI" id="CHEBI:29105"/>
    </ligand>
</feature>
<dbReference type="SUPFAM" id="SSF49417">
    <property type="entry name" value="p53-like transcription factors"/>
    <property type="match status" value="1"/>
</dbReference>
<evidence type="ECO:0000313" key="16">
    <source>
        <dbReference type="RefSeq" id="XP_047738821.1"/>
    </source>
</evidence>
<dbReference type="GO" id="GO:0046872">
    <property type="term" value="F:metal ion binding"/>
    <property type="evidence" value="ECO:0007669"/>
    <property type="project" value="UniProtKB-KW"/>
</dbReference>
<keyword evidence="3" id="KW-0053">Apoptosis</keyword>
<dbReference type="GO" id="GO:0006915">
    <property type="term" value="P:apoptotic process"/>
    <property type="evidence" value="ECO:0007669"/>
    <property type="project" value="UniProtKB-KW"/>
</dbReference>
<dbReference type="PANTHER" id="PTHR11447">
    <property type="entry name" value="CELLULAR TUMOR ANTIGEN P53"/>
    <property type="match status" value="1"/>
</dbReference>
<evidence type="ECO:0000256" key="2">
    <source>
        <dbReference type="ARBA" id="ARBA00006167"/>
    </source>
</evidence>
<keyword evidence="4 11" id="KW-0479">Metal-binding</keyword>
<feature type="binding site" evidence="11">
    <location>
        <position position="410"/>
    </location>
    <ligand>
        <name>Zn(2+)</name>
        <dbReference type="ChEBI" id="CHEBI:29105"/>
    </ligand>
</feature>
<feature type="binding site" evidence="11">
    <location>
        <position position="407"/>
    </location>
    <ligand>
        <name>Zn(2+)</name>
        <dbReference type="ChEBI" id="CHEBI:29105"/>
    </ligand>
</feature>
<organism evidence="15 16">
    <name type="scientific">Hyalella azteca</name>
    <name type="common">Amphipod</name>
    <dbReference type="NCBI Taxonomy" id="294128"/>
    <lineage>
        <taxon>Eukaryota</taxon>
        <taxon>Metazoa</taxon>
        <taxon>Ecdysozoa</taxon>
        <taxon>Arthropoda</taxon>
        <taxon>Crustacea</taxon>
        <taxon>Multicrustacea</taxon>
        <taxon>Malacostraca</taxon>
        <taxon>Eumalacostraca</taxon>
        <taxon>Peracarida</taxon>
        <taxon>Amphipoda</taxon>
        <taxon>Senticaudata</taxon>
        <taxon>Talitrida</taxon>
        <taxon>Talitroidea</taxon>
        <taxon>Hyalellidae</taxon>
        <taxon>Hyalella</taxon>
    </lineage>
</organism>
<evidence type="ECO:0000256" key="13">
    <source>
        <dbReference type="SAM" id="MobiDB-lite"/>
    </source>
</evidence>
<reference evidence="16" key="1">
    <citation type="submission" date="2025-08" db="UniProtKB">
        <authorList>
            <consortium name="RefSeq"/>
        </authorList>
    </citation>
    <scope>IDENTIFICATION</scope>
    <source>
        <tissue evidence="16">Whole organism</tissue>
    </source>
</reference>
<evidence type="ECO:0000256" key="9">
    <source>
        <dbReference type="ARBA" id="ARBA00023163"/>
    </source>
</evidence>
<comment type="cofactor">
    <cofactor evidence="11">
        <name>Zn(2+)</name>
        <dbReference type="ChEBI" id="CHEBI:29105"/>
    </cofactor>
    <text evidence="11">Binds 1 zinc ion per subunit.</text>
</comment>
<dbReference type="Proteomes" id="UP000694843">
    <property type="component" value="Unplaced"/>
</dbReference>
<evidence type="ECO:0000256" key="10">
    <source>
        <dbReference type="ARBA" id="ARBA00023242"/>
    </source>
</evidence>
<evidence type="ECO:0000256" key="6">
    <source>
        <dbReference type="ARBA" id="ARBA00023015"/>
    </source>
</evidence>
<evidence type="ECO:0000256" key="4">
    <source>
        <dbReference type="ARBA" id="ARBA00022723"/>
    </source>
</evidence>
<dbReference type="GO" id="GO:0000981">
    <property type="term" value="F:DNA-binding transcription factor activity, RNA polymerase II-specific"/>
    <property type="evidence" value="ECO:0007669"/>
    <property type="project" value="TreeGrafter"/>
</dbReference>
<keyword evidence="8" id="KW-0010">Activator</keyword>
<keyword evidence="15" id="KW-1185">Reference proteome</keyword>
<dbReference type="PRINTS" id="PR00386">
    <property type="entry name" value="P53SUPPRESSR"/>
</dbReference>
<evidence type="ECO:0000256" key="11">
    <source>
        <dbReference type="PIRSR" id="PIRSR602117-1"/>
    </source>
</evidence>
<dbReference type="GO" id="GO:0005634">
    <property type="term" value="C:nucleus"/>
    <property type="evidence" value="ECO:0007669"/>
    <property type="project" value="UniProtKB-SubCell"/>
</dbReference>
<sequence>MDRQNTDPLFPDYDPFSTGEYSSLSEISDLISLPGSGDIVFDESFGGLPGLSGFSTGSENGSTQQGFGMCHVSASQDSHSPKVNARAGAAGPVANAATEYIKLPPNTLIQFVDGLGDRESQCNNQGVTNSQQLQRHQQLQQKHEQQEMYSYPQGCGTFQAPQLSSASNQLMPYNHTFKQAQISHAHGFFQNSCLASNEMLPIVNNSAMNSLFSGQGSVRYLRQVEVQQIPVANQCVTTEQKAQPHLSLAHSTAGPSSAINTACDPYIEPPCSPNTELSAALVVEECMKLDPSSTNLPVMSNFDPQPEPSIANVKKEGLPRSPSIDVMHLNDWPGDFEFSIRPPADLNNTRKWCYNEGTKRLYCQPNVAIEVHVTVNNWQALVASGATVRLCAVFTDPHHRTRPVKRCDLHCQKDTNPNREHLIQVDSSHAVYGYVGERQVVSVPLHAPPPGLDHLTLLVKSTCMTSCLGGPNRRPFAVLFSCMIENFERGRQILSIRSCRNPFRDMEDYKRRISKNHGLLNSSQRADSGDGTDAIANRVSLSVSIPDLESESKSDVQSALESIRDAEKFFNRHRQMLKEFDDKDLSGFRSRHNHNLTGGLNNGPLSRLRSDLTGGHDSDALTLSSDSETETTRIKRLTFVTSSQPNQAVPAAPSGLYCQQVEKKYEAEVVQYVERLAALDRLKNNFPELYESL</sequence>